<comment type="subcellular location">
    <subcellularLocation>
        <location evidence="1">Cell membrane</location>
        <topology evidence="1">Multi-pass membrane protein</topology>
    </subcellularLocation>
</comment>
<dbReference type="Pfam" id="PF02653">
    <property type="entry name" value="BPD_transp_2"/>
    <property type="match status" value="1"/>
</dbReference>
<sequence>MNNYSDKIKSILTDLGLSLLSIVVALIVGTLFIFLTDKSPLDAYSALYIGAFGNFSAIANTLWRSTPLILTGLAVALPFRAGLFNIGAEGQLLMGGFTAGVVGFYFTSLPAFIHLPFAIIAGMFVGGLWGGLPGFLKAKMDVHEVIATIMLNHIAIALTINYGINIFRDTGRPATPRIMDSAAMFNFKNIMDHPFLSKLPFAELFAHPAIRLHINFFLALAAAVVLWYLLFKTTLGYEMRAVGFNPDGAEYGGINASKGIITAMFISGAVAGLAGVGEVLGTHFSFMQGMDAGYGFTGIAVALIGQTHPIGVILGGILFGALAQGGLEMQFSGIPSEIVMLIQALVIFFVAALQVFKVYLAKRKAKGGVE</sequence>
<keyword evidence="8" id="KW-1185">Reference proteome</keyword>
<accession>A0A1N6PTM1</accession>
<feature type="transmembrane region" description="Helical" evidence="6">
    <location>
        <begin position="15"/>
        <end position="36"/>
    </location>
</feature>
<dbReference type="EMBL" id="FTNC01000001">
    <property type="protein sequence ID" value="SIQ07617.1"/>
    <property type="molecule type" value="Genomic_DNA"/>
</dbReference>
<dbReference type="CDD" id="cd06580">
    <property type="entry name" value="TM_PBP1_transp_TpRbsC_like"/>
    <property type="match status" value="1"/>
</dbReference>
<reference evidence="8" key="1">
    <citation type="submission" date="2017-01" db="EMBL/GenBank/DDBJ databases">
        <authorList>
            <person name="Varghese N."/>
            <person name="Submissions S."/>
        </authorList>
    </citation>
    <scope>NUCLEOTIDE SEQUENCE [LARGE SCALE GENOMIC DNA]</scope>
    <source>
        <strain evidence="8">ATCC 700103</strain>
    </source>
</reference>
<keyword evidence="5 6" id="KW-0472">Membrane</keyword>
<dbReference type="RefSeq" id="WP_076543498.1">
    <property type="nucleotide sequence ID" value="NZ_FTNC01000001.1"/>
</dbReference>
<feature type="transmembrane region" description="Helical" evidence="6">
    <location>
        <begin position="338"/>
        <end position="360"/>
    </location>
</feature>
<dbReference type="GO" id="GO:0005886">
    <property type="term" value="C:plasma membrane"/>
    <property type="evidence" value="ECO:0007669"/>
    <property type="project" value="UniProtKB-SubCell"/>
</dbReference>
<keyword evidence="2" id="KW-1003">Cell membrane</keyword>
<feature type="transmembrane region" description="Helical" evidence="6">
    <location>
        <begin position="212"/>
        <end position="230"/>
    </location>
</feature>
<evidence type="ECO:0000256" key="3">
    <source>
        <dbReference type="ARBA" id="ARBA00022692"/>
    </source>
</evidence>
<dbReference type="AlphaFoldDB" id="A0A1N6PTM1"/>
<name>A0A1N6PTM1_9FIRM</name>
<protein>
    <submittedName>
        <fullName evidence="7">Nucleoside ABC transporter membrane protein</fullName>
    </submittedName>
</protein>
<keyword evidence="3 6" id="KW-0812">Transmembrane</keyword>
<dbReference type="STRING" id="56779.SAMN05421834_101205"/>
<feature type="transmembrane region" description="Helical" evidence="6">
    <location>
        <begin position="145"/>
        <end position="167"/>
    </location>
</feature>
<evidence type="ECO:0000313" key="8">
    <source>
        <dbReference type="Proteomes" id="UP000185669"/>
    </source>
</evidence>
<dbReference type="Proteomes" id="UP000185669">
    <property type="component" value="Unassembled WGS sequence"/>
</dbReference>
<feature type="transmembrane region" description="Helical" evidence="6">
    <location>
        <begin position="260"/>
        <end position="280"/>
    </location>
</feature>
<evidence type="ECO:0000256" key="5">
    <source>
        <dbReference type="ARBA" id="ARBA00023136"/>
    </source>
</evidence>
<dbReference type="GO" id="GO:0022857">
    <property type="term" value="F:transmembrane transporter activity"/>
    <property type="evidence" value="ECO:0007669"/>
    <property type="project" value="InterPro"/>
</dbReference>
<organism evidence="7 8">
    <name type="scientific">Halanaerobium kushneri</name>
    <dbReference type="NCBI Taxonomy" id="56779"/>
    <lineage>
        <taxon>Bacteria</taxon>
        <taxon>Bacillati</taxon>
        <taxon>Bacillota</taxon>
        <taxon>Clostridia</taxon>
        <taxon>Halanaerobiales</taxon>
        <taxon>Halanaerobiaceae</taxon>
        <taxon>Halanaerobium</taxon>
    </lineage>
</organism>
<feature type="transmembrane region" description="Helical" evidence="6">
    <location>
        <begin position="292"/>
        <end position="318"/>
    </location>
</feature>
<evidence type="ECO:0000313" key="7">
    <source>
        <dbReference type="EMBL" id="SIQ07617.1"/>
    </source>
</evidence>
<evidence type="ECO:0000256" key="6">
    <source>
        <dbReference type="SAM" id="Phobius"/>
    </source>
</evidence>
<dbReference type="PANTHER" id="PTHR47089">
    <property type="entry name" value="ABC TRANSPORTER, PERMEASE PROTEIN"/>
    <property type="match status" value="1"/>
</dbReference>
<gene>
    <name evidence="7" type="ORF">SAMN05421834_101205</name>
</gene>
<dbReference type="PANTHER" id="PTHR47089:SF1">
    <property type="entry name" value="GUANOSINE ABC TRANSPORTER PERMEASE PROTEIN NUPP"/>
    <property type="match status" value="1"/>
</dbReference>
<dbReference type="InterPro" id="IPR001851">
    <property type="entry name" value="ABC_transp_permease"/>
</dbReference>
<evidence type="ECO:0000256" key="2">
    <source>
        <dbReference type="ARBA" id="ARBA00022475"/>
    </source>
</evidence>
<feature type="transmembrane region" description="Helical" evidence="6">
    <location>
        <begin position="100"/>
        <end position="125"/>
    </location>
</feature>
<dbReference type="OrthoDB" id="45037at2"/>
<keyword evidence="4 6" id="KW-1133">Transmembrane helix</keyword>
<evidence type="ECO:0000256" key="4">
    <source>
        <dbReference type="ARBA" id="ARBA00022989"/>
    </source>
</evidence>
<evidence type="ECO:0000256" key="1">
    <source>
        <dbReference type="ARBA" id="ARBA00004651"/>
    </source>
</evidence>
<proteinExistence type="predicted"/>
<feature type="transmembrane region" description="Helical" evidence="6">
    <location>
        <begin position="43"/>
        <end position="63"/>
    </location>
</feature>